<evidence type="ECO:0000256" key="3">
    <source>
        <dbReference type="ARBA" id="ARBA00022553"/>
    </source>
</evidence>
<feature type="transmembrane region" description="Helical" evidence="9">
    <location>
        <begin position="12"/>
        <end position="31"/>
    </location>
</feature>
<keyword evidence="7" id="KW-0067">ATP-binding</keyword>
<keyword evidence="6" id="KW-0418">Kinase</keyword>
<evidence type="ECO:0000256" key="1">
    <source>
        <dbReference type="ARBA" id="ARBA00000085"/>
    </source>
</evidence>
<feature type="transmembrane region" description="Helical" evidence="9">
    <location>
        <begin position="345"/>
        <end position="363"/>
    </location>
</feature>
<dbReference type="InterPro" id="IPR050482">
    <property type="entry name" value="Sensor_HK_TwoCompSys"/>
</dbReference>
<dbReference type="RefSeq" id="WP_345436033.1">
    <property type="nucleotide sequence ID" value="NZ_BAABHK010000011.1"/>
</dbReference>
<evidence type="ECO:0000256" key="7">
    <source>
        <dbReference type="ARBA" id="ARBA00022840"/>
    </source>
</evidence>
<evidence type="ECO:0000256" key="4">
    <source>
        <dbReference type="ARBA" id="ARBA00022679"/>
    </source>
</evidence>
<dbReference type="EC" id="2.7.13.3" evidence="2"/>
<dbReference type="Proteomes" id="UP001501442">
    <property type="component" value="Unassembled WGS sequence"/>
</dbReference>
<organism evidence="11 12">
    <name type="scientific">Actinoallomurus vinaceus</name>
    <dbReference type="NCBI Taxonomy" id="1080074"/>
    <lineage>
        <taxon>Bacteria</taxon>
        <taxon>Bacillati</taxon>
        <taxon>Actinomycetota</taxon>
        <taxon>Actinomycetes</taxon>
        <taxon>Streptosporangiales</taxon>
        <taxon>Thermomonosporaceae</taxon>
        <taxon>Actinoallomurus</taxon>
    </lineage>
</organism>
<keyword evidence="4" id="KW-0808">Transferase</keyword>
<name>A0ABP8ULS3_9ACTN</name>
<evidence type="ECO:0000313" key="11">
    <source>
        <dbReference type="EMBL" id="GAA4633049.1"/>
    </source>
</evidence>
<evidence type="ECO:0000256" key="6">
    <source>
        <dbReference type="ARBA" id="ARBA00022777"/>
    </source>
</evidence>
<feature type="transmembrane region" description="Helical" evidence="9">
    <location>
        <begin position="107"/>
        <end position="126"/>
    </location>
</feature>
<dbReference type="InterPro" id="IPR036890">
    <property type="entry name" value="HATPase_C_sf"/>
</dbReference>
<feature type="transmembrane region" description="Helical" evidence="9">
    <location>
        <begin position="370"/>
        <end position="388"/>
    </location>
</feature>
<protein>
    <recommendedName>
        <fullName evidence="2">histidine kinase</fullName>
        <ecNumber evidence="2">2.7.13.3</ecNumber>
    </recommendedName>
</protein>
<evidence type="ECO:0000313" key="12">
    <source>
        <dbReference type="Proteomes" id="UP001501442"/>
    </source>
</evidence>
<dbReference type="Gene3D" id="3.30.565.10">
    <property type="entry name" value="Histidine kinase-like ATPase, C-terminal domain"/>
    <property type="match status" value="1"/>
</dbReference>
<dbReference type="Gene3D" id="1.20.5.1930">
    <property type="match status" value="1"/>
</dbReference>
<dbReference type="SUPFAM" id="SSF55874">
    <property type="entry name" value="ATPase domain of HSP90 chaperone/DNA topoisomerase II/histidine kinase"/>
    <property type="match status" value="1"/>
</dbReference>
<evidence type="ECO:0000256" key="9">
    <source>
        <dbReference type="SAM" id="Phobius"/>
    </source>
</evidence>
<evidence type="ECO:0000259" key="10">
    <source>
        <dbReference type="Pfam" id="PF07730"/>
    </source>
</evidence>
<accession>A0ABP8ULS3</accession>
<reference evidence="12" key="1">
    <citation type="journal article" date="2019" name="Int. J. Syst. Evol. Microbiol.">
        <title>The Global Catalogue of Microorganisms (GCM) 10K type strain sequencing project: providing services to taxonomists for standard genome sequencing and annotation.</title>
        <authorList>
            <consortium name="The Broad Institute Genomics Platform"/>
            <consortium name="The Broad Institute Genome Sequencing Center for Infectious Disease"/>
            <person name="Wu L."/>
            <person name="Ma J."/>
        </authorList>
    </citation>
    <scope>NUCLEOTIDE SEQUENCE [LARGE SCALE GENOMIC DNA]</scope>
    <source>
        <strain evidence="12">JCM 17939</strain>
    </source>
</reference>
<feature type="transmembrane region" description="Helical" evidence="9">
    <location>
        <begin position="298"/>
        <end position="316"/>
    </location>
</feature>
<gene>
    <name evidence="11" type="ORF">GCM10023196_069030</name>
</gene>
<keyword evidence="9" id="KW-1133">Transmembrane helix</keyword>
<evidence type="ECO:0000256" key="5">
    <source>
        <dbReference type="ARBA" id="ARBA00022741"/>
    </source>
</evidence>
<dbReference type="Pfam" id="PF07730">
    <property type="entry name" value="HisKA_3"/>
    <property type="match status" value="1"/>
</dbReference>
<dbReference type="PANTHER" id="PTHR24421">
    <property type="entry name" value="NITRATE/NITRITE SENSOR PROTEIN NARX-RELATED"/>
    <property type="match status" value="1"/>
</dbReference>
<evidence type="ECO:0000256" key="8">
    <source>
        <dbReference type="ARBA" id="ARBA00023012"/>
    </source>
</evidence>
<feature type="transmembrane region" description="Helical" evidence="9">
    <location>
        <begin position="68"/>
        <end position="91"/>
    </location>
</feature>
<dbReference type="PANTHER" id="PTHR24421:SF10">
    <property type="entry name" value="NITRATE_NITRITE SENSOR PROTEIN NARQ"/>
    <property type="match status" value="1"/>
</dbReference>
<keyword evidence="9" id="KW-0472">Membrane</keyword>
<feature type="transmembrane region" description="Helical" evidence="9">
    <location>
        <begin position="323"/>
        <end position="339"/>
    </location>
</feature>
<feature type="domain" description="Signal transduction histidine kinase subgroup 3 dimerisation and phosphoacceptor" evidence="10">
    <location>
        <begin position="439"/>
        <end position="494"/>
    </location>
</feature>
<keyword evidence="5" id="KW-0547">Nucleotide-binding</keyword>
<sequence>MASDPEDLPPRLARGMMWTALGLLFAIRLMSGRSEGVPWPNLLLTMAPYPALVAVLARRGPGPRVRYVLLAAVAASYAAPFLVLGADWAWLPWPVAVAVLCLLPARAAWPSFILVLAVTAVGGLLMDESLLITQSRVAATATDGLILFSLYALADMVSGLHAARDEQARLATLRERLRLDGELREVVGGDLRSIAERLERAARSVGHEPEAVRTGQPEPVRTGQPEAVLTDLREAVDAARGTLAGIRATASEYRTSGGPGVTPIESPRLARRVLLAVLLLQATKVLFELGFGAYGHPALMLLGVPLLYGMVALQMAQLRRPTRTRLVLIVLAVVPAALPGSYLDLGLGTVIGVWGLATGAVLAHVRPPRSWAIAALLLAGHLSVYFYPPPVPPHATIVTGVISHVILAWLVYSLTRLADLVVLLDRAKHDLTREAVARERVRIARDLHDVLGFSLSAVALRGELVIRLLERDPAQAGSELAALRALVGRARGELASIADGRIRLRLRREIDTALEVLAAAGVATDARVETERLPDSLDTALAAVLRESVTNVLRHSDARTCTISVACANGVVRLRVVNDGARPERGRGGGSGLAGLAERTGGRLTAVRGPGGTFEVVAEFRSDPAGLGGDADGVHTVAGAQLGDR</sequence>
<dbReference type="EMBL" id="BAABHK010000011">
    <property type="protein sequence ID" value="GAA4633049.1"/>
    <property type="molecule type" value="Genomic_DNA"/>
</dbReference>
<proteinExistence type="predicted"/>
<comment type="caution">
    <text evidence="11">The sequence shown here is derived from an EMBL/GenBank/DDBJ whole genome shotgun (WGS) entry which is preliminary data.</text>
</comment>
<keyword evidence="12" id="KW-1185">Reference proteome</keyword>
<evidence type="ECO:0000256" key="2">
    <source>
        <dbReference type="ARBA" id="ARBA00012438"/>
    </source>
</evidence>
<feature type="transmembrane region" description="Helical" evidence="9">
    <location>
        <begin position="37"/>
        <end position="56"/>
    </location>
</feature>
<comment type="catalytic activity">
    <reaction evidence="1">
        <text>ATP + protein L-histidine = ADP + protein N-phospho-L-histidine.</text>
        <dbReference type="EC" id="2.7.13.3"/>
    </reaction>
</comment>
<keyword evidence="3" id="KW-0597">Phosphoprotein</keyword>
<dbReference type="InterPro" id="IPR011712">
    <property type="entry name" value="Sig_transdc_His_kin_sub3_dim/P"/>
</dbReference>
<keyword evidence="8" id="KW-0902">Two-component regulatory system</keyword>
<keyword evidence="9" id="KW-0812">Transmembrane</keyword>